<evidence type="ECO:0000313" key="2">
    <source>
        <dbReference type="EMBL" id="VVD62002.1"/>
    </source>
</evidence>
<organism evidence="2 3">
    <name type="scientific">Pandoraea eparura</name>
    <dbReference type="NCBI Taxonomy" id="2508291"/>
    <lineage>
        <taxon>Bacteria</taxon>
        <taxon>Pseudomonadati</taxon>
        <taxon>Pseudomonadota</taxon>
        <taxon>Betaproteobacteria</taxon>
        <taxon>Burkholderiales</taxon>
        <taxon>Burkholderiaceae</taxon>
        <taxon>Pandoraea</taxon>
    </lineage>
</organism>
<dbReference type="Proteomes" id="UP000400981">
    <property type="component" value="Unassembled WGS sequence"/>
</dbReference>
<dbReference type="PROSITE" id="PS51257">
    <property type="entry name" value="PROKAR_LIPOPROTEIN"/>
    <property type="match status" value="1"/>
</dbReference>
<protein>
    <submittedName>
        <fullName evidence="2">Uncharacterized protein</fullName>
    </submittedName>
</protein>
<reference evidence="2 3" key="1">
    <citation type="submission" date="2019-08" db="EMBL/GenBank/DDBJ databases">
        <authorList>
            <person name="Peeters C."/>
        </authorList>
    </citation>
    <scope>NUCLEOTIDE SEQUENCE [LARGE SCALE GENOMIC DNA]</scope>
    <source>
        <strain evidence="2 3">LMG 31012</strain>
    </source>
</reference>
<name>A0A5E4RHJ4_9BURK</name>
<proteinExistence type="predicted"/>
<keyword evidence="3" id="KW-1185">Reference proteome</keyword>
<feature type="chain" id="PRO_5023124967" evidence="1">
    <location>
        <begin position="23"/>
        <end position="118"/>
    </location>
</feature>
<evidence type="ECO:0000313" key="3">
    <source>
        <dbReference type="Proteomes" id="UP000400981"/>
    </source>
</evidence>
<dbReference type="EMBL" id="CABPSH010000001">
    <property type="protein sequence ID" value="VVD62002.1"/>
    <property type="molecule type" value="Genomic_DNA"/>
</dbReference>
<evidence type="ECO:0000256" key="1">
    <source>
        <dbReference type="SAM" id="SignalP"/>
    </source>
</evidence>
<gene>
    <name evidence="2" type="ORF">PEP31012_00150</name>
</gene>
<dbReference type="RefSeq" id="WP_150587467.1">
    <property type="nucleotide sequence ID" value="NZ_CABPSH010000001.1"/>
</dbReference>
<dbReference type="OrthoDB" id="7003810at2"/>
<accession>A0A5E4RHJ4</accession>
<sequence length="118" mass="12524">MKKITTVMAIAIGFACSATAFAANHVGQCVFPKTKVGAGGRFVMKSPINLADAPNTSSGKRVLTSMEAFTIKAQAPGGFVQLATVPDYDKPNPNQNAGRVVGWAKLSDFDFQDQRNCN</sequence>
<dbReference type="AlphaFoldDB" id="A0A5E4RHJ4"/>
<keyword evidence="1" id="KW-0732">Signal</keyword>
<feature type="signal peptide" evidence="1">
    <location>
        <begin position="1"/>
        <end position="22"/>
    </location>
</feature>